<sequence>MSATPQGRDPHGEARPPRDLETLLAILEAIEAPSGRVRFEEILEAIGRRSFGPLLLLAGVVTLMPVISGIPGVPLLMACFTLLVSVQLLMGRRTFWLPGWLRRRWVSRTALHKGLGYLHRPARGVDRLLHQRLAFLTGRRGTQASALACLLVAVSMPPMELVPFSANVAGLTLTLFGLGLMARDGLLTLFAFLLAGASLAVVGIALI</sequence>
<accession>A0A7W5JZU4</accession>
<evidence type="ECO:0000256" key="1">
    <source>
        <dbReference type="SAM" id="Phobius"/>
    </source>
</evidence>
<reference evidence="2 3" key="1">
    <citation type="submission" date="2020-08" db="EMBL/GenBank/DDBJ databases">
        <title>Genomic Encyclopedia of Archaeal and Bacterial Type Strains, Phase II (KMG-II): from individual species to whole genera.</title>
        <authorList>
            <person name="Goeker M."/>
        </authorList>
    </citation>
    <scope>NUCLEOTIDE SEQUENCE [LARGE SCALE GENOMIC DNA]</scope>
    <source>
        <strain evidence="2 3">5AG</strain>
    </source>
</reference>
<dbReference type="Proteomes" id="UP000553442">
    <property type="component" value="Unassembled WGS sequence"/>
</dbReference>
<organism evidence="2 3">
    <name type="scientific">Halomonas campaniensis</name>
    <dbReference type="NCBI Taxonomy" id="213554"/>
    <lineage>
        <taxon>Bacteria</taxon>
        <taxon>Pseudomonadati</taxon>
        <taxon>Pseudomonadota</taxon>
        <taxon>Gammaproteobacteria</taxon>
        <taxon>Oceanospirillales</taxon>
        <taxon>Halomonadaceae</taxon>
        <taxon>Halomonas</taxon>
    </lineage>
</organism>
<dbReference type="EMBL" id="JACHZF010000001">
    <property type="protein sequence ID" value="MBB3329356.1"/>
    <property type="molecule type" value="Genomic_DNA"/>
</dbReference>
<dbReference type="PANTHER" id="PTHR41795:SF1">
    <property type="entry name" value="EXOPOLYSACCHARIDE SYNTHESIS PROTEIN"/>
    <property type="match status" value="1"/>
</dbReference>
<keyword evidence="1" id="KW-0472">Membrane</keyword>
<evidence type="ECO:0000313" key="3">
    <source>
        <dbReference type="Proteomes" id="UP000553442"/>
    </source>
</evidence>
<evidence type="ECO:0008006" key="4">
    <source>
        <dbReference type="Google" id="ProtNLM"/>
    </source>
</evidence>
<keyword evidence="3" id="KW-1185">Reference proteome</keyword>
<dbReference type="PIRSF" id="PIRSF033239">
    <property type="entry name" value="ExoD"/>
    <property type="match status" value="1"/>
</dbReference>
<name>A0A7W5JZU4_9GAMM</name>
<keyword evidence="1" id="KW-0812">Transmembrane</keyword>
<dbReference type="InterPro" id="IPR010331">
    <property type="entry name" value="ExoD"/>
</dbReference>
<dbReference type="RefSeq" id="WP_183329440.1">
    <property type="nucleotide sequence ID" value="NZ_JACHZF010000001.1"/>
</dbReference>
<gene>
    <name evidence="2" type="ORF">BDK63_000192</name>
</gene>
<keyword evidence="1" id="KW-1133">Transmembrane helix</keyword>
<comment type="caution">
    <text evidence="2">The sequence shown here is derived from an EMBL/GenBank/DDBJ whole genome shotgun (WGS) entry which is preliminary data.</text>
</comment>
<evidence type="ECO:0000313" key="2">
    <source>
        <dbReference type="EMBL" id="MBB3329356.1"/>
    </source>
</evidence>
<feature type="transmembrane region" description="Helical" evidence="1">
    <location>
        <begin position="186"/>
        <end position="206"/>
    </location>
</feature>
<proteinExistence type="predicted"/>
<protein>
    <recommendedName>
        <fullName evidence="4">Exopolysaccharide biosynthesis protein</fullName>
    </recommendedName>
</protein>
<dbReference type="AlphaFoldDB" id="A0A7W5JZU4"/>
<dbReference type="PANTHER" id="PTHR41795">
    <property type="entry name" value="EXOPOLYSACCHARIDE SYNTHESIS PROTEIN"/>
    <property type="match status" value="1"/>
</dbReference>
<dbReference type="Pfam" id="PF06055">
    <property type="entry name" value="ExoD"/>
    <property type="match status" value="1"/>
</dbReference>
<feature type="transmembrane region" description="Helical" evidence="1">
    <location>
        <begin position="75"/>
        <end position="95"/>
    </location>
</feature>